<keyword evidence="5" id="KW-0449">Lipoprotein</keyword>
<keyword evidence="2" id="KW-1003">Cell membrane</keyword>
<evidence type="ECO:0000259" key="6">
    <source>
        <dbReference type="Pfam" id="PF02608"/>
    </source>
</evidence>
<evidence type="ECO:0000256" key="4">
    <source>
        <dbReference type="ARBA" id="ARBA00023136"/>
    </source>
</evidence>
<proteinExistence type="predicted"/>
<dbReference type="InterPro" id="IPR050957">
    <property type="entry name" value="BMP_lipoprotein"/>
</dbReference>
<dbReference type="InterPro" id="IPR003760">
    <property type="entry name" value="PnrA-like"/>
</dbReference>
<dbReference type="PANTHER" id="PTHR34296">
    <property type="entry name" value="TRANSCRIPTIONAL ACTIVATOR PROTEIN MED"/>
    <property type="match status" value="1"/>
</dbReference>
<keyword evidence="3" id="KW-0732">Signal</keyword>
<reference evidence="7" key="1">
    <citation type="submission" date="2020-05" db="EMBL/GenBank/DDBJ databases">
        <authorList>
            <person name="Chiriac C."/>
            <person name="Salcher M."/>
            <person name="Ghai R."/>
            <person name="Kavagutti S V."/>
        </authorList>
    </citation>
    <scope>NUCLEOTIDE SEQUENCE</scope>
</reference>
<protein>
    <submittedName>
        <fullName evidence="7">Unannotated protein</fullName>
    </submittedName>
</protein>
<dbReference type="Gene3D" id="3.40.50.2300">
    <property type="match status" value="2"/>
</dbReference>
<gene>
    <name evidence="7" type="ORF">UFOPK2000_01211</name>
</gene>
<dbReference type="AlphaFoldDB" id="A0A6J6JPK2"/>
<dbReference type="PROSITE" id="PS51257">
    <property type="entry name" value="PROKAR_LIPOPROTEIN"/>
    <property type="match status" value="1"/>
</dbReference>
<evidence type="ECO:0000313" key="7">
    <source>
        <dbReference type="EMBL" id="CAB4638896.1"/>
    </source>
</evidence>
<sequence length="369" mass="38450">MKTRMFALLTVLALLAAACGGSTASPSASVDAAKADYLACLSLDTGGRADKNFNQSAYEGLQELAAEGFSTADTTATDATSYVPNIQTLLDKGCDSVIAVGYNQGEALQAAALDPANKDVAFGWVDATWALEDGTIPANFTGIDFQIDEASMLASYLAAGISKTHVTAVYGGKPYPGVTRFMDGWVAGANYYSEKKGVKTTVLGWDPIAKTGVFNLVDKAFDDIVFGRDQAASFMGDNADVVHAVAGTTGNGTYEAMMTAGKYSVGVDLDQCVSLPEYCGTLLTSAQKNIGAAVIGAVHEAYKGNKGGTNYIGTLKNGGVQIATLDRTEDAWKATFGTLVTAELKAEVEALKAEIIAGTVKVSDYFVSK</sequence>
<evidence type="ECO:0000256" key="3">
    <source>
        <dbReference type="ARBA" id="ARBA00022729"/>
    </source>
</evidence>
<feature type="domain" description="ABC transporter substrate-binding protein PnrA-like" evidence="6">
    <location>
        <begin position="42"/>
        <end position="329"/>
    </location>
</feature>
<evidence type="ECO:0000256" key="1">
    <source>
        <dbReference type="ARBA" id="ARBA00004236"/>
    </source>
</evidence>
<evidence type="ECO:0000256" key="5">
    <source>
        <dbReference type="ARBA" id="ARBA00023288"/>
    </source>
</evidence>
<evidence type="ECO:0000256" key="2">
    <source>
        <dbReference type="ARBA" id="ARBA00022475"/>
    </source>
</evidence>
<comment type="subcellular location">
    <subcellularLocation>
        <location evidence="1">Cell membrane</location>
    </subcellularLocation>
</comment>
<dbReference type="Pfam" id="PF02608">
    <property type="entry name" value="Bmp"/>
    <property type="match status" value="1"/>
</dbReference>
<dbReference type="GO" id="GO:0005886">
    <property type="term" value="C:plasma membrane"/>
    <property type="evidence" value="ECO:0007669"/>
    <property type="project" value="UniProtKB-SubCell"/>
</dbReference>
<keyword evidence="4" id="KW-0472">Membrane</keyword>
<name>A0A6J6JPK2_9ZZZZ</name>
<accession>A0A6J6JPK2</accession>
<dbReference type="CDD" id="cd06354">
    <property type="entry name" value="PBP1_PrnA-like"/>
    <property type="match status" value="1"/>
</dbReference>
<dbReference type="EMBL" id="CAEZVK010000148">
    <property type="protein sequence ID" value="CAB4638896.1"/>
    <property type="molecule type" value="Genomic_DNA"/>
</dbReference>
<dbReference type="PANTHER" id="PTHR34296:SF2">
    <property type="entry name" value="ABC TRANSPORTER GUANOSINE-BINDING PROTEIN NUPN"/>
    <property type="match status" value="1"/>
</dbReference>
<organism evidence="7">
    <name type="scientific">freshwater metagenome</name>
    <dbReference type="NCBI Taxonomy" id="449393"/>
    <lineage>
        <taxon>unclassified sequences</taxon>
        <taxon>metagenomes</taxon>
        <taxon>ecological metagenomes</taxon>
    </lineage>
</organism>